<proteinExistence type="predicted"/>
<dbReference type="SUPFAM" id="SSF90148">
    <property type="entry name" value="DPY module"/>
    <property type="match status" value="1"/>
</dbReference>
<dbReference type="EMBL" id="KQ414670">
    <property type="protein sequence ID" value="KOC64393.1"/>
    <property type="molecule type" value="Genomic_DNA"/>
</dbReference>
<reference evidence="1 2" key="1">
    <citation type="submission" date="2015-07" db="EMBL/GenBank/DDBJ databases">
        <title>The genome of Habropoda laboriosa.</title>
        <authorList>
            <person name="Pan H."/>
            <person name="Kapheim K."/>
        </authorList>
    </citation>
    <scope>NUCLEOTIDE SEQUENCE [LARGE SCALE GENOMIC DNA]</scope>
    <source>
        <strain evidence="1">0110345459</strain>
    </source>
</reference>
<evidence type="ECO:0000313" key="2">
    <source>
        <dbReference type="Proteomes" id="UP000053825"/>
    </source>
</evidence>
<evidence type="ECO:0000313" key="1">
    <source>
        <dbReference type="EMBL" id="KOC64393.1"/>
    </source>
</evidence>
<dbReference type="InterPro" id="IPR048407">
    <property type="entry name" value="Dumpy_DPY"/>
</dbReference>
<dbReference type="AlphaFoldDB" id="A0A0L7R0N0"/>
<protein>
    <recommendedName>
        <fullName evidence="3">EGF-like domain-containing protein</fullName>
    </recommendedName>
</protein>
<sequence length="104" mass="11433">MNLHMGDPLSCCVRVECLINGDCISSRACVNNRCMNPCDGLCGMNVLCQIINHSPMCYCPSEYVGDPFVLRHIAVCTCPDGTRGNAFHNCNPINSRAVYNYGRV</sequence>
<keyword evidence="2" id="KW-1185">Reference proteome</keyword>
<name>A0A0L7R0N0_9HYME</name>
<accession>A0A0L7R0N0</accession>
<evidence type="ECO:0008006" key="3">
    <source>
        <dbReference type="Google" id="ProtNLM"/>
    </source>
</evidence>
<dbReference type="PANTHER" id="PTHR22963:SF39">
    <property type="entry name" value="DUMPY"/>
    <property type="match status" value="1"/>
</dbReference>
<organism evidence="1 2">
    <name type="scientific">Habropoda laboriosa</name>
    <dbReference type="NCBI Taxonomy" id="597456"/>
    <lineage>
        <taxon>Eukaryota</taxon>
        <taxon>Metazoa</taxon>
        <taxon>Ecdysozoa</taxon>
        <taxon>Arthropoda</taxon>
        <taxon>Hexapoda</taxon>
        <taxon>Insecta</taxon>
        <taxon>Pterygota</taxon>
        <taxon>Neoptera</taxon>
        <taxon>Endopterygota</taxon>
        <taxon>Hymenoptera</taxon>
        <taxon>Apocrita</taxon>
        <taxon>Aculeata</taxon>
        <taxon>Apoidea</taxon>
        <taxon>Anthophila</taxon>
        <taxon>Apidae</taxon>
        <taxon>Habropoda</taxon>
    </lineage>
</organism>
<dbReference type="STRING" id="597456.A0A0L7R0N0"/>
<dbReference type="Pfam" id="PF21164">
    <property type="entry name" value="Dumpy_DPY"/>
    <property type="match status" value="1"/>
</dbReference>
<dbReference type="Proteomes" id="UP000053825">
    <property type="component" value="Unassembled WGS sequence"/>
</dbReference>
<dbReference type="PANTHER" id="PTHR22963">
    <property type="entry name" value="ENDOGLIN-RELATED"/>
    <property type="match status" value="1"/>
</dbReference>
<gene>
    <name evidence="1" type="ORF">WH47_01561</name>
</gene>